<dbReference type="RefSeq" id="WP_095607611.1">
    <property type="nucleotide sequence ID" value="NZ_NSKE01000013.1"/>
</dbReference>
<reference evidence="2 3" key="1">
    <citation type="submission" date="2017-08" db="EMBL/GenBank/DDBJ databases">
        <title>Aliifodinibius alkalisoli sp. nov., isolated from saline alkaline soil.</title>
        <authorList>
            <person name="Liu D."/>
            <person name="Zhang G."/>
        </authorList>
    </citation>
    <scope>NUCLEOTIDE SEQUENCE [LARGE SCALE GENOMIC DNA]</scope>
    <source>
        <strain evidence="2 3">WN023</strain>
    </source>
</reference>
<keyword evidence="1" id="KW-0732">Signal</keyword>
<dbReference type="AlphaFoldDB" id="A0A2A2G631"/>
<comment type="caution">
    <text evidence="2">The sequence shown here is derived from an EMBL/GenBank/DDBJ whole genome shotgun (WGS) entry which is preliminary data.</text>
</comment>
<gene>
    <name evidence="2" type="ORF">CK503_14800</name>
</gene>
<evidence type="ECO:0000313" key="2">
    <source>
        <dbReference type="EMBL" id="PAU92758.1"/>
    </source>
</evidence>
<organism evidence="2 3">
    <name type="scientific">Fodinibius salipaludis</name>
    <dbReference type="NCBI Taxonomy" id="2032627"/>
    <lineage>
        <taxon>Bacteria</taxon>
        <taxon>Pseudomonadati</taxon>
        <taxon>Balneolota</taxon>
        <taxon>Balneolia</taxon>
        <taxon>Balneolales</taxon>
        <taxon>Balneolaceae</taxon>
        <taxon>Fodinibius</taxon>
    </lineage>
</organism>
<protein>
    <submittedName>
        <fullName evidence="2">Uncharacterized protein</fullName>
    </submittedName>
</protein>
<name>A0A2A2G631_9BACT</name>
<proteinExistence type="predicted"/>
<accession>A0A2A2G631</accession>
<evidence type="ECO:0000313" key="3">
    <source>
        <dbReference type="Proteomes" id="UP000218831"/>
    </source>
</evidence>
<keyword evidence="3" id="KW-1185">Reference proteome</keyword>
<feature type="chain" id="PRO_5012358471" evidence="1">
    <location>
        <begin position="23"/>
        <end position="61"/>
    </location>
</feature>
<dbReference type="Proteomes" id="UP000218831">
    <property type="component" value="Unassembled WGS sequence"/>
</dbReference>
<sequence>MKKLITLSSLILIFLIGNFAFTSSDDHSNRYTIITVNSSIEGEKFILKANILIGALNSMNK</sequence>
<feature type="signal peptide" evidence="1">
    <location>
        <begin position="1"/>
        <end position="22"/>
    </location>
</feature>
<evidence type="ECO:0000256" key="1">
    <source>
        <dbReference type="SAM" id="SignalP"/>
    </source>
</evidence>
<dbReference type="EMBL" id="NSKE01000013">
    <property type="protein sequence ID" value="PAU92758.1"/>
    <property type="molecule type" value="Genomic_DNA"/>
</dbReference>